<evidence type="ECO:0000313" key="1">
    <source>
        <dbReference type="EMBL" id="KZV37523.1"/>
    </source>
</evidence>
<dbReference type="AlphaFoldDB" id="A0A2Z7BSF4"/>
<proteinExistence type="predicted"/>
<organism evidence="1 2">
    <name type="scientific">Dorcoceras hygrometricum</name>
    <dbReference type="NCBI Taxonomy" id="472368"/>
    <lineage>
        <taxon>Eukaryota</taxon>
        <taxon>Viridiplantae</taxon>
        <taxon>Streptophyta</taxon>
        <taxon>Embryophyta</taxon>
        <taxon>Tracheophyta</taxon>
        <taxon>Spermatophyta</taxon>
        <taxon>Magnoliopsida</taxon>
        <taxon>eudicotyledons</taxon>
        <taxon>Gunneridae</taxon>
        <taxon>Pentapetalae</taxon>
        <taxon>asterids</taxon>
        <taxon>lamiids</taxon>
        <taxon>Lamiales</taxon>
        <taxon>Gesneriaceae</taxon>
        <taxon>Didymocarpoideae</taxon>
        <taxon>Trichosporeae</taxon>
        <taxon>Loxocarpinae</taxon>
        <taxon>Dorcoceras</taxon>
    </lineage>
</organism>
<evidence type="ECO:0000313" key="2">
    <source>
        <dbReference type="Proteomes" id="UP000250235"/>
    </source>
</evidence>
<dbReference type="OrthoDB" id="660555at2759"/>
<sequence length="380" mass="42074">MHDVPKDLVFDARSAFSTDGQQLKTTFKKKEMKFEFRLLNEILAKTVTIKAGSFDAVTHERFLMMSTIHGGVKVNWGRQLFNIFKDMVTPASMQARGFVVQICILLKGAPDLDFGESKEFPPLKILTTKTVGTYVSKNKNITVEEVVDEPVEKVAKKAVTKRRPAPVDVEPAANNKRKTVGRPAPAEASLSIVTVDQDFEPISLIPAATPKRKLVLQEGSDDEIVDDIIHQVIAETAEIEIGEPDSEETVVLSNEEGPLVETECDKNKEIQPIADERMSLEKIIDSEDTEPLSKVLELTAISKSYEESLSIDDILKQIPKEMMLPSVTAAEPRRIKFGLGIEIKGVQDGDWYKASLPKIDVADKGKAPLVEPDTVKGHRA</sequence>
<protein>
    <recommendedName>
        <fullName evidence="3">Splicing factor 3B subunit 1-like</fullName>
    </recommendedName>
</protein>
<accession>A0A2Z7BSF4</accession>
<dbReference type="Proteomes" id="UP000250235">
    <property type="component" value="Unassembled WGS sequence"/>
</dbReference>
<evidence type="ECO:0008006" key="3">
    <source>
        <dbReference type="Google" id="ProtNLM"/>
    </source>
</evidence>
<gene>
    <name evidence="1" type="ORF">F511_09690</name>
</gene>
<keyword evidence="2" id="KW-1185">Reference proteome</keyword>
<reference evidence="1 2" key="1">
    <citation type="journal article" date="2015" name="Proc. Natl. Acad. Sci. U.S.A.">
        <title>The resurrection genome of Boea hygrometrica: A blueprint for survival of dehydration.</title>
        <authorList>
            <person name="Xiao L."/>
            <person name="Yang G."/>
            <person name="Zhang L."/>
            <person name="Yang X."/>
            <person name="Zhao S."/>
            <person name="Ji Z."/>
            <person name="Zhou Q."/>
            <person name="Hu M."/>
            <person name="Wang Y."/>
            <person name="Chen M."/>
            <person name="Xu Y."/>
            <person name="Jin H."/>
            <person name="Xiao X."/>
            <person name="Hu G."/>
            <person name="Bao F."/>
            <person name="Hu Y."/>
            <person name="Wan P."/>
            <person name="Li L."/>
            <person name="Deng X."/>
            <person name="Kuang T."/>
            <person name="Xiang C."/>
            <person name="Zhu J.K."/>
            <person name="Oliver M.J."/>
            <person name="He Y."/>
        </authorList>
    </citation>
    <scope>NUCLEOTIDE SEQUENCE [LARGE SCALE GENOMIC DNA]</scope>
    <source>
        <strain evidence="2">cv. XS01</strain>
    </source>
</reference>
<dbReference type="EMBL" id="KV002719">
    <property type="protein sequence ID" value="KZV37523.1"/>
    <property type="molecule type" value="Genomic_DNA"/>
</dbReference>
<name>A0A2Z7BSF4_9LAMI</name>